<dbReference type="GO" id="GO:0005576">
    <property type="term" value="C:extracellular region"/>
    <property type="evidence" value="ECO:0007669"/>
    <property type="project" value="TreeGrafter"/>
</dbReference>
<dbReference type="OrthoDB" id="1600564at2759"/>
<dbReference type="Proteomes" id="UP001058974">
    <property type="component" value="Chromosome 6"/>
</dbReference>
<dbReference type="Gene3D" id="3.40.50.1110">
    <property type="entry name" value="SGNH hydrolase"/>
    <property type="match status" value="1"/>
</dbReference>
<feature type="chain" id="PRO_5038866954" description="GDSL esterase/lipase" evidence="2">
    <location>
        <begin position="27"/>
        <end position="375"/>
    </location>
</feature>
<evidence type="ECO:0000313" key="3">
    <source>
        <dbReference type="EMBL" id="KAI5392731.1"/>
    </source>
</evidence>
<dbReference type="InterPro" id="IPR050592">
    <property type="entry name" value="GDSL_lipolytic_enzyme"/>
</dbReference>
<evidence type="ECO:0000313" key="4">
    <source>
        <dbReference type="Proteomes" id="UP001058974"/>
    </source>
</evidence>
<dbReference type="Pfam" id="PF00657">
    <property type="entry name" value="Lipase_GDSL"/>
    <property type="match status" value="1"/>
</dbReference>
<dbReference type="AlphaFoldDB" id="A0A9D4W1V6"/>
<accession>A0A9D4W1V6</accession>
<dbReference type="EMBL" id="JAMSHJ010000006">
    <property type="protein sequence ID" value="KAI5392731.1"/>
    <property type="molecule type" value="Genomic_DNA"/>
</dbReference>
<dbReference type="InterPro" id="IPR008265">
    <property type="entry name" value="Lipase_GDSL_AS"/>
</dbReference>
<dbReference type="CDD" id="cd01837">
    <property type="entry name" value="SGNH_plant_lipase_like"/>
    <property type="match status" value="1"/>
</dbReference>
<dbReference type="InterPro" id="IPR036514">
    <property type="entry name" value="SGNH_hydro_sf"/>
</dbReference>
<dbReference type="PROSITE" id="PS01098">
    <property type="entry name" value="LIPASE_GDSL_SER"/>
    <property type="match status" value="1"/>
</dbReference>
<keyword evidence="4" id="KW-1185">Reference proteome</keyword>
<name>A0A9D4W1V6_PEA</name>
<dbReference type="Gramene" id="Psat06G0005000-T1">
    <property type="protein sequence ID" value="KAI5392731.1"/>
    <property type="gene ID" value="KIW84_060050"/>
</dbReference>
<sequence length="375" mass="40517">MENLMRMRLVTIFLVLFGRVSNIAFAATTNPAYPAVFAFGDSIFDTGNNNNLATLSKCNNPPYGRDFYGGQATGRFGNGRVLSDLITASLGVKDTLPAFLNPALSDKDLPTGVCFASGGSGFDDLTANSQGGVLTMGAQLNFFQQYIAKLKAAVGPEKASDIISKALFIISAGNNDVAFAYSFTIRRTMLFNVYASSLVTVGQNFLKSLYQLGARHVWVLSTIPLGCLPAARTQLGGALRSCVDFENGLAQMYNGMLSAGVSSLKASLPDYDLKFVDVYTPMLNIIQNPFASGFYNVWNGCCGTGTFEMGAQCNLLTFQCPSTAAYFFWDVAHPTERAYQLTVAQILQAQNYDLTSYHISKALHPLNVSSLSFNN</sequence>
<dbReference type="InterPro" id="IPR001087">
    <property type="entry name" value="GDSL"/>
</dbReference>
<gene>
    <name evidence="3" type="ORF">KIW84_060050</name>
</gene>
<feature type="signal peptide" evidence="2">
    <location>
        <begin position="1"/>
        <end position="26"/>
    </location>
</feature>
<dbReference type="PANTHER" id="PTHR45642">
    <property type="entry name" value="GDSL ESTERASE/LIPASE EXL3"/>
    <property type="match status" value="1"/>
</dbReference>
<organism evidence="3 4">
    <name type="scientific">Pisum sativum</name>
    <name type="common">Garden pea</name>
    <name type="synonym">Lathyrus oleraceus</name>
    <dbReference type="NCBI Taxonomy" id="3888"/>
    <lineage>
        <taxon>Eukaryota</taxon>
        <taxon>Viridiplantae</taxon>
        <taxon>Streptophyta</taxon>
        <taxon>Embryophyta</taxon>
        <taxon>Tracheophyta</taxon>
        <taxon>Spermatophyta</taxon>
        <taxon>Magnoliopsida</taxon>
        <taxon>eudicotyledons</taxon>
        <taxon>Gunneridae</taxon>
        <taxon>Pentapetalae</taxon>
        <taxon>rosids</taxon>
        <taxon>fabids</taxon>
        <taxon>Fabales</taxon>
        <taxon>Fabaceae</taxon>
        <taxon>Papilionoideae</taxon>
        <taxon>50 kb inversion clade</taxon>
        <taxon>NPAAA clade</taxon>
        <taxon>Hologalegina</taxon>
        <taxon>IRL clade</taxon>
        <taxon>Fabeae</taxon>
        <taxon>Lathyrus</taxon>
    </lineage>
</organism>
<dbReference type="InterPro" id="IPR035669">
    <property type="entry name" value="SGNH_plant_lipase-like"/>
</dbReference>
<dbReference type="GO" id="GO:0006629">
    <property type="term" value="P:lipid metabolic process"/>
    <property type="evidence" value="ECO:0007669"/>
    <property type="project" value="InterPro"/>
</dbReference>
<protein>
    <recommendedName>
        <fullName evidence="5">GDSL esterase/lipase</fullName>
    </recommendedName>
</protein>
<evidence type="ECO:0008006" key="5">
    <source>
        <dbReference type="Google" id="ProtNLM"/>
    </source>
</evidence>
<evidence type="ECO:0000256" key="2">
    <source>
        <dbReference type="SAM" id="SignalP"/>
    </source>
</evidence>
<dbReference type="PANTHER" id="PTHR45642:SF52">
    <property type="entry name" value="GDSL-LIKE LIPASE_ACYLHYDROLASE"/>
    <property type="match status" value="1"/>
</dbReference>
<evidence type="ECO:0000256" key="1">
    <source>
        <dbReference type="ARBA" id="ARBA00008668"/>
    </source>
</evidence>
<dbReference type="GO" id="GO:0016298">
    <property type="term" value="F:lipase activity"/>
    <property type="evidence" value="ECO:0007669"/>
    <property type="project" value="InterPro"/>
</dbReference>
<reference evidence="3 4" key="1">
    <citation type="journal article" date="2022" name="Nat. Genet.">
        <title>Improved pea reference genome and pan-genome highlight genomic features and evolutionary characteristics.</title>
        <authorList>
            <person name="Yang T."/>
            <person name="Liu R."/>
            <person name="Luo Y."/>
            <person name="Hu S."/>
            <person name="Wang D."/>
            <person name="Wang C."/>
            <person name="Pandey M.K."/>
            <person name="Ge S."/>
            <person name="Xu Q."/>
            <person name="Li N."/>
            <person name="Li G."/>
            <person name="Huang Y."/>
            <person name="Saxena R.K."/>
            <person name="Ji Y."/>
            <person name="Li M."/>
            <person name="Yan X."/>
            <person name="He Y."/>
            <person name="Liu Y."/>
            <person name="Wang X."/>
            <person name="Xiang C."/>
            <person name="Varshney R.K."/>
            <person name="Ding H."/>
            <person name="Gao S."/>
            <person name="Zong X."/>
        </authorList>
    </citation>
    <scope>NUCLEOTIDE SEQUENCE [LARGE SCALE GENOMIC DNA]</scope>
    <source>
        <strain evidence="3 4">cv. Zhongwan 6</strain>
    </source>
</reference>
<comment type="similarity">
    <text evidence="1">Belongs to the 'GDSL' lipolytic enzyme family.</text>
</comment>
<comment type="caution">
    <text evidence="3">The sequence shown here is derived from an EMBL/GenBank/DDBJ whole genome shotgun (WGS) entry which is preliminary data.</text>
</comment>
<dbReference type="SUPFAM" id="SSF52266">
    <property type="entry name" value="SGNH hydrolase"/>
    <property type="match status" value="1"/>
</dbReference>
<keyword evidence="2" id="KW-0732">Signal</keyword>
<proteinExistence type="inferred from homology"/>